<evidence type="ECO:0000313" key="2">
    <source>
        <dbReference type="Proteomes" id="UP001164250"/>
    </source>
</evidence>
<comment type="caution">
    <text evidence="1">The sequence shown here is derived from an EMBL/GenBank/DDBJ whole genome shotgun (WGS) entry which is preliminary data.</text>
</comment>
<organism evidence="1 2">
    <name type="scientific">Pistacia atlantica</name>
    <dbReference type="NCBI Taxonomy" id="434234"/>
    <lineage>
        <taxon>Eukaryota</taxon>
        <taxon>Viridiplantae</taxon>
        <taxon>Streptophyta</taxon>
        <taxon>Embryophyta</taxon>
        <taxon>Tracheophyta</taxon>
        <taxon>Spermatophyta</taxon>
        <taxon>Magnoliopsida</taxon>
        <taxon>eudicotyledons</taxon>
        <taxon>Gunneridae</taxon>
        <taxon>Pentapetalae</taxon>
        <taxon>rosids</taxon>
        <taxon>malvids</taxon>
        <taxon>Sapindales</taxon>
        <taxon>Anacardiaceae</taxon>
        <taxon>Pistacia</taxon>
    </lineage>
</organism>
<protein>
    <submittedName>
        <fullName evidence="1">Uncharacterized protein</fullName>
    </submittedName>
</protein>
<reference evidence="2" key="1">
    <citation type="journal article" date="2023" name="G3 (Bethesda)">
        <title>Genome assembly and association tests identify interacting loci associated with vigor, precocity, and sex in interspecific pistachio rootstocks.</title>
        <authorList>
            <person name="Palmer W."/>
            <person name="Jacygrad E."/>
            <person name="Sagayaradj S."/>
            <person name="Cavanaugh K."/>
            <person name="Han R."/>
            <person name="Bertier L."/>
            <person name="Beede B."/>
            <person name="Kafkas S."/>
            <person name="Golino D."/>
            <person name="Preece J."/>
            <person name="Michelmore R."/>
        </authorList>
    </citation>
    <scope>NUCLEOTIDE SEQUENCE [LARGE SCALE GENOMIC DNA]</scope>
</reference>
<accession>A0ACC1B1S4</accession>
<dbReference type="EMBL" id="CM047903">
    <property type="protein sequence ID" value="KAJ0092836.1"/>
    <property type="molecule type" value="Genomic_DNA"/>
</dbReference>
<sequence>MDVVVHGSQTINEKVIVELVAAGHNHVAAILVSLLIELVEQEGHKHDIVVVVNFMEKAIDIFPATSDQLCLHGIGNAIRALYYKSDHYSPQTFMAISLVTFNILRSVHPKVLSDNEAWVAVTIKLIDCLVSTVVVHGWTHENLIVIGILSLILHHYTNNALVEASKTIVLNTSLVSTINSTIDTAFSKGPALTDYDEGANIGESLIFVLLLYYFYLRSLHAALPGPVEWQNFVGPLNSQQSLTAVSIHCHDLCRPMHFGSPSVKLVSSYCLLELFTRLSYQKSREHKELNCSTGFLMSIMAVLEGLVFFSDIRVVMNCGLCVSMVLGWENLDLQEKRMIAKNYWYRLIVEEIALSLAAPCLASKSFFNHHKPAVHVAVALPKLDNIPLWLRTVFDDSFISGIIGNLGARKVNSDMVLLFRELLISDFFKADQIASLNHVLRIKRKIMSFSFHLILLACRKYMYSNSTQEDSWDEHAEKKFTAVHDLREVRVYLIHLMSSQLSMKSENGDMRLLEELETFFRS</sequence>
<keyword evidence="2" id="KW-1185">Reference proteome</keyword>
<proteinExistence type="predicted"/>
<evidence type="ECO:0000313" key="1">
    <source>
        <dbReference type="EMBL" id="KAJ0092836.1"/>
    </source>
</evidence>
<gene>
    <name evidence="1" type="ORF">Patl1_26125</name>
</gene>
<name>A0ACC1B1S4_9ROSI</name>
<dbReference type="Proteomes" id="UP001164250">
    <property type="component" value="Chromosome 7"/>
</dbReference>